<evidence type="ECO:0000313" key="4">
    <source>
        <dbReference type="Proteomes" id="UP001597492"/>
    </source>
</evidence>
<keyword evidence="1" id="KW-1133">Transmembrane helix</keyword>
<dbReference type="EMBL" id="JBHUNE010000006">
    <property type="protein sequence ID" value="MFD2758612.1"/>
    <property type="molecule type" value="Genomic_DNA"/>
</dbReference>
<feature type="transmembrane region" description="Helical" evidence="1">
    <location>
        <begin position="25"/>
        <end position="45"/>
    </location>
</feature>
<evidence type="ECO:0000259" key="2">
    <source>
        <dbReference type="Pfam" id="PF03703"/>
    </source>
</evidence>
<dbReference type="InterPro" id="IPR005182">
    <property type="entry name" value="YdbS-like_PH"/>
</dbReference>
<dbReference type="Proteomes" id="UP001597492">
    <property type="component" value="Unassembled WGS sequence"/>
</dbReference>
<protein>
    <submittedName>
        <fullName evidence="3">PH domain-containing protein</fullName>
    </submittedName>
</protein>
<dbReference type="RefSeq" id="WP_019617647.1">
    <property type="nucleotide sequence ID" value="NZ_JBHUNE010000006.1"/>
</dbReference>
<organism evidence="3 4">
    <name type="scientific">Gulosibacter faecalis</name>
    <dbReference type="NCBI Taxonomy" id="272240"/>
    <lineage>
        <taxon>Bacteria</taxon>
        <taxon>Bacillati</taxon>
        <taxon>Actinomycetota</taxon>
        <taxon>Actinomycetes</taxon>
        <taxon>Micrococcales</taxon>
        <taxon>Microbacteriaceae</taxon>
        <taxon>Gulosibacter</taxon>
    </lineage>
</organism>
<keyword evidence="1" id="KW-0812">Transmembrane</keyword>
<feature type="domain" description="YdbS-like PH" evidence="2">
    <location>
        <begin position="77"/>
        <end position="148"/>
    </location>
</feature>
<dbReference type="PANTHER" id="PTHR37938">
    <property type="entry name" value="BLL0215 PROTEIN"/>
    <property type="match status" value="1"/>
</dbReference>
<dbReference type="Pfam" id="PF03703">
    <property type="entry name" value="bPH_2"/>
    <property type="match status" value="1"/>
</dbReference>
<keyword evidence="4" id="KW-1185">Reference proteome</keyword>
<name>A0ABW5UY26_9MICO</name>
<sequence>MGIPRRLLGADEHIVFHLRTHIKRILGWLLLGLLVIAAAIVGTILMPADAQPIGSYIIWGVCVVVLVPVALVPWINWFTTTYTITDRRVITRAGVFNKRGHDIPLRSVSNVAYERSLIDRMFRCGTLVLETSADNPLYLDDIPNIEQVHVRMTELLHRLGQGE</sequence>
<dbReference type="PANTHER" id="PTHR37938:SF1">
    <property type="entry name" value="BLL0215 PROTEIN"/>
    <property type="match status" value="1"/>
</dbReference>
<accession>A0ABW5UY26</accession>
<evidence type="ECO:0000256" key="1">
    <source>
        <dbReference type="SAM" id="Phobius"/>
    </source>
</evidence>
<proteinExistence type="predicted"/>
<gene>
    <name evidence="3" type="ORF">ACFSW7_09505</name>
</gene>
<feature type="transmembrane region" description="Helical" evidence="1">
    <location>
        <begin position="57"/>
        <end position="78"/>
    </location>
</feature>
<evidence type="ECO:0000313" key="3">
    <source>
        <dbReference type="EMBL" id="MFD2758612.1"/>
    </source>
</evidence>
<comment type="caution">
    <text evidence="3">The sequence shown here is derived from an EMBL/GenBank/DDBJ whole genome shotgun (WGS) entry which is preliminary data.</text>
</comment>
<reference evidence="4" key="1">
    <citation type="journal article" date="2019" name="Int. J. Syst. Evol. Microbiol.">
        <title>The Global Catalogue of Microorganisms (GCM) 10K type strain sequencing project: providing services to taxonomists for standard genome sequencing and annotation.</title>
        <authorList>
            <consortium name="The Broad Institute Genomics Platform"/>
            <consortium name="The Broad Institute Genome Sequencing Center for Infectious Disease"/>
            <person name="Wu L."/>
            <person name="Ma J."/>
        </authorList>
    </citation>
    <scope>NUCLEOTIDE SEQUENCE [LARGE SCALE GENOMIC DNA]</scope>
    <source>
        <strain evidence="4">TISTR 1514</strain>
    </source>
</reference>
<keyword evidence="1" id="KW-0472">Membrane</keyword>